<evidence type="ECO:0000313" key="4">
    <source>
        <dbReference type="Proteomes" id="UP000326198"/>
    </source>
</evidence>
<feature type="region of interest" description="Disordered" evidence="1">
    <location>
        <begin position="24"/>
        <end position="120"/>
    </location>
</feature>
<evidence type="ECO:0000256" key="1">
    <source>
        <dbReference type="SAM" id="MobiDB-lite"/>
    </source>
</evidence>
<sequence length="120" mass="13073">MRIQSIALLALCTVAVLAVPHKVRDERHAWKNGQESSSSITTPTSTPALCPTLRPTPSIPPGDDDDDNSGEFPFPWPTKWPPIFDDFPGIGDNDDLSLGDKFPSGVPGVERNKHPWKASN</sequence>
<evidence type="ECO:0000313" key="3">
    <source>
        <dbReference type="EMBL" id="KAE8375019.1"/>
    </source>
</evidence>
<dbReference type="Proteomes" id="UP000326198">
    <property type="component" value="Unassembled WGS sequence"/>
</dbReference>
<gene>
    <name evidence="3" type="ORF">BDV26DRAFT_295456</name>
</gene>
<feature type="signal peptide" evidence="2">
    <location>
        <begin position="1"/>
        <end position="18"/>
    </location>
</feature>
<dbReference type="AlphaFoldDB" id="A0A5N7B0Z0"/>
<accession>A0A5N7B0Z0</accession>
<dbReference type="EMBL" id="ML736270">
    <property type="protein sequence ID" value="KAE8375019.1"/>
    <property type="molecule type" value="Genomic_DNA"/>
</dbReference>
<feature type="chain" id="PRO_5024859680" evidence="2">
    <location>
        <begin position="19"/>
        <end position="120"/>
    </location>
</feature>
<dbReference type="OrthoDB" id="4503053at2759"/>
<keyword evidence="2" id="KW-0732">Signal</keyword>
<protein>
    <submittedName>
        <fullName evidence="3">Uncharacterized protein</fullName>
    </submittedName>
</protein>
<name>A0A5N7B0Z0_9EURO</name>
<reference evidence="3 4" key="1">
    <citation type="submission" date="2019-04" db="EMBL/GenBank/DDBJ databases">
        <title>Friends and foes A comparative genomics studyof 23 Aspergillus species from section Flavi.</title>
        <authorList>
            <consortium name="DOE Joint Genome Institute"/>
            <person name="Kjaerbolling I."/>
            <person name="Vesth T."/>
            <person name="Frisvad J.C."/>
            <person name="Nybo J.L."/>
            <person name="Theobald S."/>
            <person name="Kildgaard S."/>
            <person name="Isbrandt T."/>
            <person name="Kuo A."/>
            <person name="Sato A."/>
            <person name="Lyhne E.K."/>
            <person name="Kogle M.E."/>
            <person name="Wiebenga A."/>
            <person name="Kun R.S."/>
            <person name="Lubbers R.J."/>
            <person name="Makela M.R."/>
            <person name="Barry K."/>
            <person name="Chovatia M."/>
            <person name="Clum A."/>
            <person name="Daum C."/>
            <person name="Haridas S."/>
            <person name="He G."/>
            <person name="LaButti K."/>
            <person name="Lipzen A."/>
            <person name="Mondo S."/>
            <person name="Riley R."/>
            <person name="Salamov A."/>
            <person name="Simmons B.A."/>
            <person name="Magnuson J.K."/>
            <person name="Henrissat B."/>
            <person name="Mortensen U.H."/>
            <person name="Larsen T.O."/>
            <person name="Devries R.P."/>
            <person name="Grigoriev I.V."/>
            <person name="Machida M."/>
            <person name="Baker S.E."/>
            <person name="Andersen M.R."/>
        </authorList>
    </citation>
    <scope>NUCLEOTIDE SEQUENCE [LARGE SCALE GENOMIC DNA]</scope>
    <source>
        <strain evidence="3 4">IBT 29228</strain>
    </source>
</reference>
<evidence type="ECO:0000256" key="2">
    <source>
        <dbReference type="SAM" id="SignalP"/>
    </source>
</evidence>
<organism evidence="3 4">
    <name type="scientific">Aspergillus bertholletiae</name>
    <dbReference type="NCBI Taxonomy" id="1226010"/>
    <lineage>
        <taxon>Eukaryota</taxon>
        <taxon>Fungi</taxon>
        <taxon>Dikarya</taxon>
        <taxon>Ascomycota</taxon>
        <taxon>Pezizomycotina</taxon>
        <taxon>Eurotiomycetes</taxon>
        <taxon>Eurotiomycetidae</taxon>
        <taxon>Eurotiales</taxon>
        <taxon>Aspergillaceae</taxon>
        <taxon>Aspergillus</taxon>
        <taxon>Aspergillus subgen. Circumdati</taxon>
    </lineage>
</organism>
<feature type="compositionally biased region" description="Low complexity" evidence="1">
    <location>
        <begin position="36"/>
        <end position="47"/>
    </location>
</feature>
<proteinExistence type="predicted"/>
<keyword evidence="4" id="KW-1185">Reference proteome</keyword>